<organism evidence="1 2">
    <name type="scientific">Kipferlia bialata</name>
    <dbReference type="NCBI Taxonomy" id="797122"/>
    <lineage>
        <taxon>Eukaryota</taxon>
        <taxon>Metamonada</taxon>
        <taxon>Carpediemonas-like organisms</taxon>
        <taxon>Kipferlia</taxon>
    </lineage>
</organism>
<dbReference type="PANTHER" id="PTHR46564:SF1">
    <property type="entry name" value="TRANSPOSASE"/>
    <property type="match status" value="1"/>
</dbReference>
<comment type="caution">
    <text evidence="1">The sequence shown here is derived from an EMBL/GenBank/DDBJ whole genome shotgun (WGS) entry which is preliminary data.</text>
</comment>
<evidence type="ECO:0000313" key="1">
    <source>
        <dbReference type="EMBL" id="GIQ89702.1"/>
    </source>
</evidence>
<dbReference type="OrthoDB" id="2266637at2759"/>
<accession>A0A9K3D6Z2</accession>
<reference evidence="1 2" key="1">
    <citation type="journal article" date="2018" name="PLoS ONE">
        <title>The draft genome of Kipferlia bialata reveals reductive genome evolution in fornicate parasites.</title>
        <authorList>
            <person name="Tanifuji G."/>
            <person name="Takabayashi S."/>
            <person name="Kume K."/>
            <person name="Takagi M."/>
            <person name="Nakayama T."/>
            <person name="Kamikawa R."/>
            <person name="Inagaki Y."/>
            <person name="Hashimoto T."/>
        </authorList>
    </citation>
    <scope>NUCLEOTIDE SEQUENCE [LARGE SCALE GENOMIC DNA]</scope>
    <source>
        <strain evidence="1">NY0173</strain>
    </source>
</reference>
<gene>
    <name evidence="1" type="ORF">KIPB_012246</name>
</gene>
<evidence type="ECO:0000313" key="2">
    <source>
        <dbReference type="Proteomes" id="UP000265618"/>
    </source>
</evidence>
<dbReference type="AlphaFoldDB" id="A0A9K3D6Z2"/>
<feature type="non-terminal residue" evidence="1">
    <location>
        <position position="1"/>
    </location>
</feature>
<keyword evidence="2" id="KW-1185">Reference proteome</keyword>
<dbReference type="PANTHER" id="PTHR46564">
    <property type="entry name" value="TRANSPOSASE"/>
    <property type="match status" value="1"/>
</dbReference>
<evidence type="ECO:0008006" key="3">
    <source>
        <dbReference type="Google" id="ProtNLM"/>
    </source>
</evidence>
<proteinExistence type="predicted"/>
<dbReference type="Proteomes" id="UP000265618">
    <property type="component" value="Unassembled WGS sequence"/>
</dbReference>
<sequence length="271" mass="31452">MYSEYFRYRCIWLNVILLLDRDLIAFLLGCSIRAQSSWYQLWLKTGEVIPETSTMQKRGRKRVLDVNKRRWMRKLFEERPTLYLDEVRDAFKVEYPGTQVPALSTFCKTLSYMGLTRKKVSRYARQSSVKERISFIQKYGWMVTDPSRIIIIDETAKHGVDGNRSRGRSQIGTECIERQDFGSRLRHSILAAFNRMDILPHMNEWPGENSVALMDGARTHMCHELIDIVHLIGGEVAIEFAFGPMKGALKRLQVSDEIWNVHGKTVVEAAM</sequence>
<name>A0A9K3D6Z2_9EUKA</name>
<protein>
    <recommendedName>
        <fullName evidence="3">Tc1-like transposase DDE domain-containing protein</fullName>
    </recommendedName>
</protein>
<dbReference type="EMBL" id="BDIP01005334">
    <property type="protein sequence ID" value="GIQ89702.1"/>
    <property type="molecule type" value="Genomic_DNA"/>
</dbReference>